<evidence type="ECO:0000256" key="3">
    <source>
        <dbReference type="ARBA" id="ARBA00011245"/>
    </source>
</evidence>
<dbReference type="NCBIfam" id="TIGR00547">
    <property type="entry name" value="lolA"/>
    <property type="match status" value="1"/>
</dbReference>
<evidence type="ECO:0000256" key="5">
    <source>
        <dbReference type="ARBA" id="ARBA00022448"/>
    </source>
</evidence>
<accession>A0ABT7SPV3</accession>
<evidence type="ECO:0000256" key="2">
    <source>
        <dbReference type="ARBA" id="ARBA00007615"/>
    </source>
</evidence>
<keyword evidence="9 10" id="KW-0143">Chaperone</keyword>
<evidence type="ECO:0000256" key="10">
    <source>
        <dbReference type="HAMAP-Rule" id="MF_00240"/>
    </source>
</evidence>
<dbReference type="Gene3D" id="2.50.20.10">
    <property type="entry name" value="Lipoprotein localisation LolA/LolB/LppX"/>
    <property type="match status" value="1"/>
</dbReference>
<dbReference type="InterPro" id="IPR004564">
    <property type="entry name" value="OM_lipoprot_carrier_LolA-like"/>
</dbReference>
<evidence type="ECO:0000256" key="7">
    <source>
        <dbReference type="ARBA" id="ARBA00022764"/>
    </source>
</evidence>
<sequence length="215" mass="24238" precursor="true">MMNIVSVKRSLTAALLGLISLIGIAQAQEQSMAVAKLTALLADAHTIDADFTQLTLDGSGVRIQEARGHMSLKRPGKFTWHTEEPMQQELVSDGKTVWLYDPDLMQVTMQTLDERMTHTPALLLSGDMAQIEESFFVEYQQNRSIVDFVLTPKAKDTLFDRLRLSFRDGLINDMQLEDAVGQKTNLYFFDLKMNTAMDDSLFQFNVPEGVDVIEE</sequence>
<feature type="chain" id="PRO_5044940641" description="Outer-membrane lipoprotein carrier protein" evidence="10">
    <location>
        <begin position="28"/>
        <end position="215"/>
    </location>
</feature>
<comment type="caution">
    <text evidence="11">The sequence shown here is derived from an EMBL/GenBank/DDBJ whole genome shotgun (WGS) entry which is preliminary data.</text>
</comment>
<dbReference type="CDD" id="cd16325">
    <property type="entry name" value="LolA"/>
    <property type="match status" value="1"/>
</dbReference>
<evidence type="ECO:0000256" key="9">
    <source>
        <dbReference type="ARBA" id="ARBA00023186"/>
    </source>
</evidence>
<dbReference type="InterPro" id="IPR029046">
    <property type="entry name" value="LolA/LolB/LppX"/>
</dbReference>
<keyword evidence="8 10" id="KW-0653">Protein transport</keyword>
<dbReference type="Proteomes" id="UP001241056">
    <property type="component" value="Unassembled WGS sequence"/>
</dbReference>
<dbReference type="PANTHER" id="PTHR35869:SF1">
    <property type="entry name" value="OUTER-MEMBRANE LIPOPROTEIN CARRIER PROTEIN"/>
    <property type="match status" value="1"/>
</dbReference>
<organism evidence="11 12">
    <name type="scientific">Thiopseudomonas acetoxidans</name>
    <dbReference type="NCBI Taxonomy" id="3041622"/>
    <lineage>
        <taxon>Bacteria</taxon>
        <taxon>Pseudomonadati</taxon>
        <taxon>Pseudomonadota</taxon>
        <taxon>Gammaproteobacteria</taxon>
        <taxon>Pseudomonadales</taxon>
        <taxon>Pseudomonadaceae</taxon>
        <taxon>Thiopseudomonas</taxon>
    </lineage>
</organism>
<comment type="function">
    <text evidence="10">Participates in the translocation of lipoproteins from the inner membrane to the outer membrane. Only forms a complex with a lipoprotein if the residue after the N-terminal Cys is not an aspartate (The Asp acts as a targeting signal to indicate that the lipoprotein should stay in the inner membrane).</text>
</comment>
<comment type="subunit">
    <text evidence="3 10">Monomer.</text>
</comment>
<comment type="subcellular location">
    <subcellularLocation>
        <location evidence="1 10">Periplasm</location>
    </subcellularLocation>
</comment>
<evidence type="ECO:0000256" key="1">
    <source>
        <dbReference type="ARBA" id="ARBA00004418"/>
    </source>
</evidence>
<dbReference type="Pfam" id="PF03548">
    <property type="entry name" value="LolA"/>
    <property type="match status" value="1"/>
</dbReference>
<keyword evidence="12" id="KW-1185">Reference proteome</keyword>
<keyword evidence="7 10" id="KW-0574">Periplasm</keyword>
<dbReference type="PANTHER" id="PTHR35869">
    <property type="entry name" value="OUTER-MEMBRANE LIPOPROTEIN CARRIER PROTEIN"/>
    <property type="match status" value="1"/>
</dbReference>
<reference evidence="11 12" key="1">
    <citation type="submission" date="2023-06" db="EMBL/GenBank/DDBJ databases">
        <title>Thiopseudomonas sp. CY1220 draft genome sequence.</title>
        <authorList>
            <person name="Zhao G."/>
            <person name="An M."/>
        </authorList>
    </citation>
    <scope>NUCLEOTIDE SEQUENCE [LARGE SCALE GENOMIC DNA]</scope>
    <source>
        <strain evidence="11 12">CY1220</strain>
    </source>
</reference>
<proteinExistence type="inferred from homology"/>
<comment type="similarity">
    <text evidence="2 10">Belongs to the LolA family.</text>
</comment>
<dbReference type="HAMAP" id="MF_00240">
    <property type="entry name" value="LolA"/>
    <property type="match status" value="1"/>
</dbReference>
<dbReference type="SUPFAM" id="SSF89392">
    <property type="entry name" value="Prokaryotic lipoproteins and lipoprotein localization factors"/>
    <property type="match status" value="1"/>
</dbReference>
<protein>
    <recommendedName>
        <fullName evidence="4 10">Outer-membrane lipoprotein carrier protein</fullName>
    </recommendedName>
</protein>
<name>A0ABT7SPV3_9GAMM</name>
<feature type="signal peptide" evidence="10">
    <location>
        <begin position="1"/>
        <end position="27"/>
    </location>
</feature>
<evidence type="ECO:0000256" key="8">
    <source>
        <dbReference type="ARBA" id="ARBA00022927"/>
    </source>
</evidence>
<evidence type="ECO:0000256" key="4">
    <source>
        <dbReference type="ARBA" id="ARBA00014035"/>
    </source>
</evidence>
<dbReference type="EMBL" id="JAUCDY010000007">
    <property type="protein sequence ID" value="MDM7858034.1"/>
    <property type="molecule type" value="Genomic_DNA"/>
</dbReference>
<keyword evidence="11" id="KW-0449">Lipoprotein</keyword>
<evidence type="ECO:0000256" key="6">
    <source>
        <dbReference type="ARBA" id="ARBA00022729"/>
    </source>
</evidence>
<evidence type="ECO:0000313" key="12">
    <source>
        <dbReference type="Proteomes" id="UP001241056"/>
    </source>
</evidence>
<dbReference type="InterPro" id="IPR018323">
    <property type="entry name" value="OM_lipoprot_carrier_LolA_Pbac"/>
</dbReference>
<keyword evidence="5 10" id="KW-0813">Transport</keyword>
<gene>
    <name evidence="10 11" type="primary">lolA</name>
    <name evidence="11" type="ORF">QEZ41_07060</name>
</gene>
<keyword evidence="6 10" id="KW-0732">Signal</keyword>
<evidence type="ECO:0000313" key="11">
    <source>
        <dbReference type="EMBL" id="MDM7858034.1"/>
    </source>
</evidence>